<name>A0AAD4NR41_9PLEO</name>
<evidence type="ECO:0000313" key="1">
    <source>
        <dbReference type="EMBL" id="KAG9191215.1"/>
    </source>
</evidence>
<gene>
    <name evidence="1" type="ORF">G6011_09303</name>
</gene>
<dbReference type="EMBL" id="JAANER010000004">
    <property type="protein sequence ID" value="KAG9191215.1"/>
    <property type="molecule type" value="Genomic_DNA"/>
</dbReference>
<proteinExistence type="predicted"/>
<comment type="caution">
    <text evidence="1">The sequence shown here is derived from an EMBL/GenBank/DDBJ whole genome shotgun (WGS) entry which is preliminary data.</text>
</comment>
<protein>
    <submittedName>
        <fullName evidence="1">Uncharacterized protein</fullName>
    </submittedName>
</protein>
<evidence type="ECO:0000313" key="2">
    <source>
        <dbReference type="Proteomes" id="UP001199106"/>
    </source>
</evidence>
<dbReference type="Proteomes" id="UP001199106">
    <property type="component" value="Unassembled WGS sequence"/>
</dbReference>
<keyword evidence="2" id="KW-1185">Reference proteome</keyword>
<sequence>MPLLDILPEVFENVVHELVSVAGIKAAWKLCRIYRTLKTAITYDVFAKQPVKATKNSDDRMFHKYLGIHLYLHPYLSNMVNDMVNYLAKELEKDTENWKKTLQQDLCDTFHQALPISRTLSVLREGE</sequence>
<organism evidence="1 2">
    <name type="scientific">Alternaria panax</name>
    <dbReference type="NCBI Taxonomy" id="48097"/>
    <lineage>
        <taxon>Eukaryota</taxon>
        <taxon>Fungi</taxon>
        <taxon>Dikarya</taxon>
        <taxon>Ascomycota</taxon>
        <taxon>Pezizomycotina</taxon>
        <taxon>Dothideomycetes</taxon>
        <taxon>Pleosporomycetidae</taxon>
        <taxon>Pleosporales</taxon>
        <taxon>Pleosporineae</taxon>
        <taxon>Pleosporaceae</taxon>
        <taxon>Alternaria</taxon>
        <taxon>Alternaria sect. Panax</taxon>
    </lineage>
</organism>
<reference evidence="1" key="1">
    <citation type="submission" date="2021-07" db="EMBL/GenBank/DDBJ databases">
        <title>Genome Resource of American Ginseng Black Spot Pathogen Alternaria panax.</title>
        <authorList>
            <person name="Qiu C."/>
            <person name="Wang W."/>
            <person name="Liu Z."/>
        </authorList>
    </citation>
    <scope>NUCLEOTIDE SEQUENCE</scope>
    <source>
        <strain evidence="1">BNCC115425</strain>
    </source>
</reference>
<dbReference type="AlphaFoldDB" id="A0AAD4NR41"/>
<accession>A0AAD4NR41</accession>